<dbReference type="PANTHER" id="PTHR38686">
    <property type="entry name" value="APOLIPOPROTEIN N-ACYLTRANSFERASE"/>
    <property type="match status" value="1"/>
</dbReference>
<dbReference type="EMBL" id="JAGQDG010000003">
    <property type="protein sequence ID" value="MBQ0935277.1"/>
    <property type="molecule type" value="Genomic_DNA"/>
</dbReference>
<dbReference type="InterPro" id="IPR036526">
    <property type="entry name" value="C-N_Hydrolase_sf"/>
</dbReference>
<dbReference type="EC" id="2.3.1.269" evidence="9"/>
<feature type="transmembrane region" description="Helical" evidence="9">
    <location>
        <begin position="478"/>
        <end position="500"/>
    </location>
</feature>
<feature type="transmembrane region" description="Helical" evidence="9">
    <location>
        <begin position="90"/>
        <end position="113"/>
    </location>
</feature>
<accession>A0ABS5DVW0</accession>
<evidence type="ECO:0000256" key="2">
    <source>
        <dbReference type="ARBA" id="ARBA00010065"/>
    </source>
</evidence>
<protein>
    <recommendedName>
        <fullName evidence="9">Apolipoprotein N-acyltransferase</fullName>
        <shortName evidence="9">ALP N-acyltransferase</shortName>
        <ecNumber evidence="9">2.3.1.269</ecNumber>
    </recommendedName>
</protein>
<dbReference type="InterPro" id="IPR004563">
    <property type="entry name" value="Apolipo_AcylTrfase"/>
</dbReference>
<dbReference type="PROSITE" id="PS50263">
    <property type="entry name" value="CN_HYDROLASE"/>
    <property type="match status" value="1"/>
</dbReference>
<dbReference type="CDD" id="cd07571">
    <property type="entry name" value="ALP_N-acyl_transferase"/>
    <property type="match status" value="1"/>
</dbReference>
<dbReference type="Proteomes" id="UP000672097">
    <property type="component" value="Unassembled WGS sequence"/>
</dbReference>
<dbReference type="HAMAP" id="MF_01148">
    <property type="entry name" value="Lnt"/>
    <property type="match status" value="1"/>
</dbReference>
<evidence type="ECO:0000256" key="5">
    <source>
        <dbReference type="ARBA" id="ARBA00022692"/>
    </source>
</evidence>
<feature type="transmembrane region" description="Helical" evidence="9">
    <location>
        <begin position="57"/>
        <end position="78"/>
    </location>
</feature>
<evidence type="ECO:0000313" key="11">
    <source>
        <dbReference type="EMBL" id="MBQ0935277.1"/>
    </source>
</evidence>
<dbReference type="RefSeq" id="WP_210808101.1">
    <property type="nucleotide sequence ID" value="NZ_JAGQDG010000003.1"/>
</dbReference>
<comment type="subcellular location">
    <subcellularLocation>
        <location evidence="1 9">Cell membrane</location>
        <topology evidence="1 9">Multi-pass membrane protein</topology>
    </subcellularLocation>
</comment>
<dbReference type="InterPro" id="IPR003010">
    <property type="entry name" value="C-N_Hydrolase"/>
</dbReference>
<dbReference type="InterPro" id="IPR045378">
    <property type="entry name" value="LNT_N"/>
</dbReference>
<dbReference type="Gene3D" id="3.60.110.10">
    <property type="entry name" value="Carbon-nitrogen hydrolase"/>
    <property type="match status" value="1"/>
</dbReference>
<dbReference type="SUPFAM" id="SSF56317">
    <property type="entry name" value="Carbon-nitrogen hydrolase"/>
    <property type="match status" value="1"/>
</dbReference>
<gene>
    <name evidence="9 11" type="primary">lnt</name>
    <name evidence="11" type="ORF">KAK11_08060</name>
</gene>
<comment type="similarity">
    <text evidence="2 9">Belongs to the CN hydrolase family. Apolipoprotein N-acyltransferase subfamily.</text>
</comment>
<dbReference type="PANTHER" id="PTHR38686:SF1">
    <property type="entry name" value="APOLIPOPROTEIN N-ACYLTRANSFERASE"/>
    <property type="match status" value="1"/>
</dbReference>
<proteinExistence type="inferred from homology"/>
<comment type="function">
    <text evidence="9">Catalyzes the phospholipid dependent N-acylation of the N-terminal cysteine of apolipoprotein, the last step in lipoprotein maturation.</text>
</comment>
<feature type="transmembrane region" description="Helical" evidence="9">
    <location>
        <begin position="191"/>
        <end position="211"/>
    </location>
</feature>
<evidence type="ECO:0000256" key="6">
    <source>
        <dbReference type="ARBA" id="ARBA00022989"/>
    </source>
</evidence>
<reference evidence="11 12" key="1">
    <citation type="submission" date="2021-04" db="EMBL/GenBank/DDBJ databases">
        <title>The genome sequence of type strain Ideonella paludis KCTC 32238.</title>
        <authorList>
            <person name="Liu Y."/>
        </authorList>
    </citation>
    <scope>NUCLEOTIDE SEQUENCE [LARGE SCALE GENOMIC DNA]</scope>
    <source>
        <strain evidence="11 12">KCTC 32238</strain>
    </source>
</reference>
<evidence type="ECO:0000256" key="1">
    <source>
        <dbReference type="ARBA" id="ARBA00004651"/>
    </source>
</evidence>
<keyword evidence="7 9" id="KW-0472">Membrane</keyword>
<dbReference type="Pfam" id="PF20154">
    <property type="entry name" value="LNT_N"/>
    <property type="match status" value="1"/>
</dbReference>
<keyword evidence="6 9" id="KW-1133">Transmembrane helix</keyword>
<feature type="transmembrane region" description="Helical" evidence="9">
    <location>
        <begin position="163"/>
        <end position="184"/>
    </location>
</feature>
<evidence type="ECO:0000259" key="10">
    <source>
        <dbReference type="PROSITE" id="PS50263"/>
    </source>
</evidence>
<evidence type="ECO:0000256" key="9">
    <source>
        <dbReference type="HAMAP-Rule" id="MF_01148"/>
    </source>
</evidence>
<keyword evidence="5 9" id="KW-0812">Transmembrane</keyword>
<evidence type="ECO:0000256" key="7">
    <source>
        <dbReference type="ARBA" id="ARBA00023136"/>
    </source>
</evidence>
<keyword evidence="12" id="KW-1185">Reference proteome</keyword>
<feature type="domain" description="CN hydrolase" evidence="10">
    <location>
        <begin position="228"/>
        <end position="468"/>
    </location>
</feature>
<evidence type="ECO:0000313" key="12">
    <source>
        <dbReference type="Proteomes" id="UP000672097"/>
    </source>
</evidence>
<evidence type="ECO:0000256" key="3">
    <source>
        <dbReference type="ARBA" id="ARBA00022475"/>
    </source>
</evidence>
<keyword evidence="3 9" id="KW-1003">Cell membrane</keyword>
<comment type="catalytic activity">
    <reaction evidence="9">
        <text>N-terminal S-1,2-diacyl-sn-glyceryl-L-cysteinyl-[lipoprotein] + a glycerophospholipid = N-acyl-S-1,2-diacyl-sn-glyceryl-L-cysteinyl-[lipoprotein] + a 2-acyl-sn-glycero-3-phospholipid + H(+)</text>
        <dbReference type="Rhea" id="RHEA:48228"/>
        <dbReference type="Rhea" id="RHEA-COMP:14681"/>
        <dbReference type="Rhea" id="RHEA-COMP:14684"/>
        <dbReference type="ChEBI" id="CHEBI:15378"/>
        <dbReference type="ChEBI" id="CHEBI:136912"/>
        <dbReference type="ChEBI" id="CHEBI:140656"/>
        <dbReference type="ChEBI" id="CHEBI:140657"/>
        <dbReference type="ChEBI" id="CHEBI:140660"/>
        <dbReference type="EC" id="2.3.1.269"/>
    </reaction>
</comment>
<comment type="pathway">
    <text evidence="9">Protein modification; lipoprotein biosynthesis (N-acyl transfer).</text>
</comment>
<sequence length="506" mass="54889">MRAAVTSRTSFWGGGLALCLAGAAHNLAFAPWGWWVLQWPLLALLAELVLQASPKRAAWWGWCFGVGWLSAGLWWLHISMHEFGGMPAPLSVTAVVLLAAALSLYLALAMAAVARWRSGAPLSDALLFAGAWLAAELARAQWFTGFPWIASGYVHTDGPLAGWAPWVGVYGMGALAALSAACLGRLLRHRSLGVLAGLLLPLLLAAVPRWAGVSEFTTSAGVLSVSLLQPNVPQHIKFDPDRLAGNMQALSEQMQAARGQLVLTPESVLSVPRDLLDPSYWAELTAPIRRSENRGALIGTFLGSDDSGWVNSLAGISPGSGEDYAYGKRHLLPFGEFVPPGFRWFVDLMRIPLGDQASGQQEAPFAIGGQRVRPLICYEDLFGEDFAHSVLGPDAATLFANATNLAWFGRHMVQEQHQQFSRMRAIEFQRPFIRATNTGATGVINHRGEVTASLPAWTTGILEAQVEGRLGETPYARWVARAGLWPLWALALLCVLPAWVRRRRAP</sequence>
<keyword evidence="4 9" id="KW-0808">Transferase</keyword>
<organism evidence="11 12">
    <name type="scientific">Ideonella paludis</name>
    <dbReference type="NCBI Taxonomy" id="1233411"/>
    <lineage>
        <taxon>Bacteria</taxon>
        <taxon>Pseudomonadati</taxon>
        <taxon>Pseudomonadota</taxon>
        <taxon>Betaproteobacteria</taxon>
        <taxon>Burkholderiales</taxon>
        <taxon>Sphaerotilaceae</taxon>
        <taxon>Ideonella</taxon>
    </lineage>
</organism>
<evidence type="ECO:0000256" key="8">
    <source>
        <dbReference type="ARBA" id="ARBA00023315"/>
    </source>
</evidence>
<evidence type="ECO:0000256" key="4">
    <source>
        <dbReference type="ARBA" id="ARBA00022679"/>
    </source>
</evidence>
<name>A0ABS5DVW0_9BURK</name>
<dbReference type="Pfam" id="PF00795">
    <property type="entry name" value="CN_hydrolase"/>
    <property type="match status" value="1"/>
</dbReference>
<comment type="caution">
    <text evidence="11">The sequence shown here is derived from an EMBL/GenBank/DDBJ whole genome shotgun (WGS) entry which is preliminary data.</text>
</comment>
<keyword evidence="8 9" id="KW-0012">Acyltransferase</keyword>
<dbReference type="NCBIfam" id="TIGR00546">
    <property type="entry name" value="lnt"/>
    <property type="match status" value="1"/>
</dbReference>
<comment type="caution">
    <text evidence="9">Lacks conserved residue(s) required for the propagation of feature annotation.</text>
</comment>